<evidence type="ECO:0000313" key="14">
    <source>
        <dbReference type="EMBL" id="EKO14600.1"/>
    </source>
</evidence>
<proteinExistence type="inferred from homology"/>
<dbReference type="AlphaFoldDB" id="A0A0E2B043"/>
<dbReference type="InterPro" id="IPR003004">
    <property type="entry name" value="GspF/PilC"/>
</dbReference>
<evidence type="ECO:0000259" key="13">
    <source>
        <dbReference type="Pfam" id="PF00482"/>
    </source>
</evidence>
<evidence type="ECO:0000256" key="10">
    <source>
        <dbReference type="ARBA" id="ARBA00030750"/>
    </source>
</evidence>
<dbReference type="Proteomes" id="UP000006253">
    <property type="component" value="Unassembled WGS sequence"/>
</dbReference>
<evidence type="ECO:0000256" key="4">
    <source>
        <dbReference type="ARBA" id="ARBA00022448"/>
    </source>
</evidence>
<evidence type="ECO:0000256" key="12">
    <source>
        <dbReference type="SAM" id="Phobius"/>
    </source>
</evidence>
<keyword evidence="8 12" id="KW-1133">Transmembrane helix</keyword>
<sequence length="408" mass="45382">MAIYSYVAFNKKGKEEKGIIDAASLQAARSKLKNKGLYVRSISEDSERKDRELFPFLAKYLYRIPRKEVGLFSRQLATLLGAGIPLDKSLSSIVEQTENQNFRKVITGMQANITEGSSLSEAMKKHPDVFPSQFPSLVAVGEKTGDYEATLTRLAELEEKSSELKAKVQVAMVYPFIMGSLSIFVTIFLLTVVIPQIQELFLQFDAKLPLITRIVIGVSDFLIGFWWLILTLGFGGIVGFIYYKNTSKGKRNWDEFVLKIPILGSLARKVLVSSFARNIGILLSNRVPLITTLVIVEKIVDHSIFGEEIKNAVEKIKEGEKLSSSFSGSVILPQMVLGMIAAGEVSDRVPEMMNKLADIYDSEVDTAIKTMTQSMEPLMIVVMGLLIGTIMASIMVPMYNLTQQLQNI</sequence>
<evidence type="ECO:0000256" key="6">
    <source>
        <dbReference type="ARBA" id="ARBA00022519"/>
    </source>
</evidence>
<gene>
    <name evidence="14" type="ORF">LEP1GSC081_1868</name>
</gene>
<dbReference type="Pfam" id="PF00482">
    <property type="entry name" value="T2SSF"/>
    <property type="match status" value="2"/>
</dbReference>
<evidence type="ECO:0000256" key="3">
    <source>
        <dbReference type="ARBA" id="ARBA00005745"/>
    </source>
</evidence>
<keyword evidence="4 11" id="KW-0813">Transport</keyword>
<keyword evidence="9 12" id="KW-0472">Membrane</keyword>
<feature type="transmembrane region" description="Helical" evidence="12">
    <location>
        <begin position="378"/>
        <end position="399"/>
    </location>
</feature>
<accession>A0A0E2B043</accession>
<feature type="domain" description="Type II secretion system protein GspF" evidence="13">
    <location>
        <begin position="72"/>
        <end position="195"/>
    </location>
</feature>
<dbReference type="EMBL" id="AHMY02000051">
    <property type="protein sequence ID" value="EKO14600.1"/>
    <property type="molecule type" value="Genomic_DNA"/>
</dbReference>
<feature type="domain" description="Type II secretion system protein GspF" evidence="13">
    <location>
        <begin position="275"/>
        <end position="397"/>
    </location>
</feature>
<keyword evidence="6" id="KW-0997">Cell inner membrane</keyword>
<evidence type="ECO:0000256" key="8">
    <source>
        <dbReference type="ARBA" id="ARBA00022989"/>
    </source>
</evidence>
<dbReference type="Gene3D" id="1.20.81.30">
    <property type="entry name" value="Type II secretion system (T2SS), domain F"/>
    <property type="match status" value="2"/>
</dbReference>
<dbReference type="GO" id="GO:0009306">
    <property type="term" value="P:protein secretion"/>
    <property type="evidence" value="ECO:0007669"/>
    <property type="project" value="InterPro"/>
</dbReference>
<keyword evidence="7 11" id="KW-0812">Transmembrane</keyword>
<dbReference type="GO" id="GO:0005886">
    <property type="term" value="C:plasma membrane"/>
    <property type="evidence" value="ECO:0007669"/>
    <property type="project" value="UniProtKB-SubCell"/>
</dbReference>
<dbReference type="FunFam" id="1.20.81.30:FF:000001">
    <property type="entry name" value="Type II secretion system protein F"/>
    <property type="match status" value="1"/>
</dbReference>
<name>A0A0E2B043_9LEPT</name>
<evidence type="ECO:0000256" key="9">
    <source>
        <dbReference type="ARBA" id="ARBA00023136"/>
    </source>
</evidence>
<comment type="similarity">
    <text evidence="3 11">Belongs to the GSP F family.</text>
</comment>
<comment type="function">
    <text evidence="1">Component of the type II secretion system inner membrane complex required for the energy-dependent secretion of extracellular factors such as proteases and toxins from the periplasm.</text>
</comment>
<dbReference type="PANTHER" id="PTHR30012:SF0">
    <property type="entry name" value="TYPE II SECRETION SYSTEM PROTEIN F-RELATED"/>
    <property type="match status" value="1"/>
</dbReference>
<reference evidence="14 15" key="1">
    <citation type="submission" date="2012-10" db="EMBL/GenBank/DDBJ databases">
        <authorList>
            <person name="Harkins D.M."/>
            <person name="Durkin A.S."/>
            <person name="Brinkac L.M."/>
            <person name="Selengut J.D."/>
            <person name="Sanka R."/>
            <person name="DePew J."/>
            <person name="Purushe J."/>
            <person name="Peacock S.J."/>
            <person name="Thaipadungpanit J."/>
            <person name="Wuthiekanun V.W."/>
            <person name="Day N.P."/>
            <person name="Vinetz J.M."/>
            <person name="Sutton G.G."/>
            <person name="Nelson W.C."/>
            <person name="Fouts D.E."/>
        </authorList>
    </citation>
    <scope>NUCLEOTIDE SEQUENCE [LARGE SCALE GENOMIC DNA]</scope>
    <source>
        <strain evidence="14 15">H1</strain>
    </source>
</reference>
<evidence type="ECO:0000256" key="5">
    <source>
        <dbReference type="ARBA" id="ARBA00022475"/>
    </source>
</evidence>
<organism evidence="14 15">
    <name type="scientific">Leptospira kirschneri str. H1</name>
    <dbReference type="NCBI Taxonomy" id="1049966"/>
    <lineage>
        <taxon>Bacteria</taxon>
        <taxon>Pseudomonadati</taxon>
        <taxon>Spirochaetota</taxon>
        <taxon>Spirochaetia</taxon>
        <taxon>Leptospirales</taxon>
        <taxon>Leptospiraceae</taxon>
        <taxon>Leptospira</taxon>
    </lineage>
</organism>
<evidence type="ECO:0000313" key="15">
    <source>
        <dbReference type="Proteomes" id="UP000006253"/>
    </source>
</evidence>
<feature type="transmembrane region" description="Helical" evidence="12">
    <location>
        <begin position="214"/>
        <end position="243"/>
    </location>
</feature>
<dbReference type="PANTHER" id="PTHR30012">
    <property type="entry name" value="GENERAL SECRETION PATHWAY PROTEIN"/>
    <property type="match status" value="1"/>
</dbReference>
<comment type="subcellular location">
    <subcellularLocation>
        <location evidence="2">Cell inner membrane</location>
        <topology evidence="2">Multi-pass membrane protein</topology>
    </subcellularLocation>
    <subcellularLocation>
        <location evidence="11">Cell membrane</location>
        <topology evidence="11">Multi-pass membrane protein</topology>
    </subcellularLocation>
</comment>
<dbReference type="InterPro" id="IPR018076">
    <property type="entry name" value="T2SS_GspF_dom"/>
</dbReference>
<evidence type="ECO:0000256" key="7">
    <source>
        <dbReference type="ARBA" id="ARBA00022692"/>
    </source>
</evidence>
<evidence type="ECO:0000256" key="1">
    <source>
        <dbReference type="ARBA" id="ARBA00002684"/>
    </source>
</evidence>
<feature type="transmembrane region" description="Helical" evidence="12">
    <location>
        <begin position="170"/>
        <end position="194"/>
    </location>
</feature>
<evidence type="ECO:0000256" key="2">
    <source>
        <dbReference type="ARBA" id="ARBA00004429"/>
    </source>
</evidence>
<keyword evidence="5" id="KW-1003">Cell membrane</keyword>
<dbReference type="InterPro" id="IPR042094">
    <property type="entry name" value="T2SS_GspF_sf"/>
</dbReference>
<dbReference type="RefSeq" id="WP_004766039.1">
    <property type="nucleotide sequence ID" value="NZ_AHMY02000051.1"/>
</dbReference>
<comment type="caution">
    <text evidence="14">The sequence shown here is derived from an EMBL/GenBank/DDBJ whole genome shotgun (WGS) entry which is preliminary data.</text>
</comment>
<protein>
    <recommendedName>
        <fullName evidence="10">General secretion pathway protein F</fullName>
    </recommendedName>
</protein>
<evidence type="ECO:0000256" key="11">
    <source>
        <dbReference type="RuleBase" id="RU003923"/>
    </source>
</evidence>
<dbReference type="PROSITE" id="PS00874">
    <property type="entry name" value="T2SP_F"/>
    <property type="match status" value="1"/>
</dbReference>
<dbReference type="InterPro" id="IPR001992">
    <property type="entry name" value="T2SS_GspF/T4SS_PilC_CS"/>
</dbReference>
<dbReference type="PRINTS" id="PR00812">
    <property type="entry name" value="BCTERIALGSPF"/>
</dbReference>